<sequence length="60" mass="6331">MYLPACSVPLINGDCPAGWAVQYIAEIAFTATDIKQLMAAGIAPLATAYVFKAIRKSIGD</sequence>
<gene>
    <name evidence="1" type="ORF">C9J12_22690</name>
</gene>
<dbReference type="RefSeq" id="WP_107244786.1">
    <property type="nucleotide sequence ID" value="NZ_PYMJ01000031.1"/>
</dbReference>
<dbReference type="EMBL" id="PYMJ01000031">
    <property type="protein sequence ID" value="PSU45377.1"/>
    <property type="molecule type" value="Genomic_DNA"/>
</dbReference>
<name>A0A2T3J968_9GAMM</name>
<accession>A0A2T3J968</accession>
<dbReference type="AlphaFoldDB" id="A0A2T3J968"/>
<organism evidence="1 2">
    <name type="scientific">Photobacterium frigidiphilum</name>
    <dbReference type="NCBI Taxonomy" id="264736"/>
    <lineage>
        <taxon>Bacteria</taxon>
        <taxon>Pseudomonadati</taxon>
        <taxon>Pseudomonadota</taxon>
        <taxon>Gammaproteobacteria</taxon>
        <taxon>Vibrionales</taxon>
        <taxon>Vibrionaceae</taxon>
        <taxon>Photobacterium</taxon>
    </lineage>
</organism>
<dbReference type="Proteomes" id="UP000240987">
    <property type="component" value="Unassembled WGS sequence"/>
</dbReference>
<proteinExistence type="predicted"/>
<evidence type="ECO:0000313" key="1">
    <source>
        <dbReference type="EMBL" id="PSU45377.1"/>
    </source>
</evidence>
<protein>
    <submittedName>
        <fullName evidence="1">Uncharacterized protein</fullName>
    </submittedName>
</protein>
<evidence type="ECO:0000313" key="2">
    <source>
        <dbReference type="Proteomes" id="UP000240987"/>
    </source>
</evidence>
<reference evidence="1 2" key="1">
    <citation type="submission" date="2018-01" db="EMBL/GenBank/DDBJ databases">
        <title>Whole genome sequencing of Histamine producing bacteria.</title>
        <authorList>
            <person name="Butler K."/>
        </authorList>
    </citation>
    <scope>NUCLEOTIDE SEQUENCE [LARGE SCALE GENOMIC DNA]</scope>
    <source>
        <strain evidence="1 2">JCM 12947</strain>
    </source>
</reference>
<keyword evidence="2" id="KW-1185">Reference proteome</keyword>
<comment type="caution">
    <text evidence="1">The sequence shown here is derived from an EMBL/GenBank/DDBJ whole genome shotgun (WGS) entry which is preliminary data.</text>
</comment>